<evidence type="ECO:0000313" key="2">
    <source>
        <dbReference type="EMBL" id="KAF2684917.1"/>
    </source>
</evidence>
<reference evidence="2" key="1">
    <citation type="journal article" date="2020" name="Stud. Mycol.">
        <title>101 Dothideomycetes genomes: a test case for predicting lifestyles and emergence of pathogens.</title>
        <authorList>
            <person name="Haridas S."/>
            <person name="Albert R."/>
            <person name="Binder M."/>
            <person name="Bloem J."/>
            <person name="Labutti K."/>
            <person name="Salamov A."/>
            <person name="Andreopoulos B."/>
            <person name="Baker S."/>
            <person name="Barry K."/>
            <person name="Bills G."/>
            <person name="Bluhm B."/>
            <person name="Cannon C."/>
            <person name="Castanera R."/>
            <person name="Culley D."/>
            <person name="Daum C."/>
            <person name="Ezra D."/>
            <person name="Gonzalez J."/>
            <person name="Henrissat B."/>
            <person name="Kuo A."/>
            <person name="Liang C."/>
            <person name="Lipzen A."/>
            <person name="Lutzoni F."/>
            <person name="Magnuson J."/>
            <person name="Mondo S."/>
            <person name="Nolan M."/>
            <person name="Ohm R."/>
            <person name="Pangilinan J."/>
            <person name="Park H.-J."/>
            <person name="Ramirez L."/>
            <person name="Alfaro M."/>
            <person name="Sun H."/>
            <person name="Tritt A."/>
            <person name="Yoshinaga Y."/>
            <person name="Zwiers L.-H."/>
            <person name="Turgeon B."/>
            <person name="Goodwin S."/>
            <person name="Spatafora J."/>
            <person name="Crous P."/>
            <person name="Grigoriev I."/>
        </authorList>
    </citation>
    <scope>NUCLEOTIDE SEQUENCE</scope>
    <source>
        <strain evidence="2">CBS 122367</strain>
    </source>
</reference>
<dbReference type="OrthoDB" id="2120024at2759"/>
<organism evidence="2 3">
    <name type="scientific">Lentithecium fluviatile CBS 122367</name>
    <dbReference type="NCBI Taxonomy" id="1168545"/>
    <lineage>
        <taxon>Eukaryota</taxon>
        <taxon>Fungi</taxon>
        <taxon>Dikarya</taxon>
        <taxon>Ascomycota</taxon>
        <taxon>Pezizomycotina</taxon>
        <taxon>Dothideomycetes</taxon>
        <taxon>Pleosporomycetidae</taxon>
        <taxon>Pleosporales</taxon>
        <taxon>Massarineae</taxon>
        <taxon>Lentitheciaceae</taxon>
        <taxon>Lentithecium</taxon>
    </lineage>
</organism>
<keyword evidence="3" id="KW-1185">Reference proteome</keyword>
<gene>
    <name evidence="2" type="ORF">K458DRAFT_417766</name>
</gene>
<feature type="region of interest" description="Disordered" evidence="1">
    <location>
        <begin position="37"/>
        <end position="59"/>
    </location>
</feature>
<evidence type="ECO:0000256" key="1">
    <source>
        <dbReference type="SAM" id="MobiDB-lite"/>
    </source>
</evidence>
<proteinExistence type="predicted"/>
<dbReference type="AlphaFoldDB" id="A0A6G1J316"/>
<evidence type="ECO:0000313" key="3">
    <source>
        <dbReference type="Proteomes" id="UP000799291"/>
    </source>
</evidence>
<dbReference type="Proteomes" id="UP000799291">
    <property type="component" value="Unassembled WGS sequence"/>
</dbReference>
<name>A0A6G1J316_9PLEO</name>
<protein>
    <submittedName>
        <fullName evidence="2">Uncharacterized protein</fullName>
    </submittedName>
</protein>
<dbReference type="EMBL" id="MU005580">
    <property type="protein sequence ID" value="KAF2684917.1"/>
    <property type="molecule type" value="Genomic_DNA"/>
</dbReference>
<feature type="compositionally biased region" description="Pro residues" evidence="1">
    <location>
        <begin position="39"/>
        <end position="58"/>
    </location>
</feature>
<sequence>MNASRRTLFLRSSRPAFRTPNQTQTQIHHLLQRRTYAAEPPPPSHPTSTPTPPNPNIKPPSRVAAFYRSFTYPILKCFLGALFTYQLTYYLWAKLEVVEEKSQRQGEIQVLKGALKDAVVRQKDKARGVGEKMEAVAEEGREKVEKKRWWPW</sequence>
<accession>A0A6G1J316</accession>